<accession>A0A098GBU5</accession>
<dbReference type="RefSeq" id="WP_045098465.1">
    <property type="nucleotide sequence ID" value="NZ_CP020614.1"/>
</dbReference>
<evidence type="ECO:0000313" key="3">
    <source>
        <dbReference type="EMBL" id="CEG59968.1"/>
    </source>
</evidence>
<dbReference type="HOGENOM" id="CLU_2117952_0_0_6"/>
<evidence type="ECO:0000313" key="6">
    <source>
        <dbReference type="Proteomes" id="UP000182998"/>
    </source>
</evidence>
<sequence length="128" mass="13678">MFLFKGIVAGIILLLPIGSIASTADELNAAVLNATIQVMRECYDVKHTANAEFAKCMADTLKQVVNPYDYRVFVTGDVPGNADLTIVNGANNIITCTVSAQKTIKVSQCSSHQGPPQNPQQKTSITPP</sequence>
<dbReference type="AlphaFoldDB" id="A0A098GBU5"/>
<dbReference type="EMBL" id="LN614830">
    <property type="protein sequence ID" value="CEG59968.1"/>
    <property type="molecule type" value="Genomic_DNA"/>
</dbReference>
<keyword evidence="2" id="KW-0732">Signal</keyword>
<dbReference type="KEGG" id="tmc:LMI_0639"/>
<evidence type="ECO:0000313" key="5">
    <source>
        <dbReference type="Proteomes" id="UP000032414"/>
    </source>
</evidence>
<dbReference type="OrthoDB" id="5654092at2"/>
<feature type="chain" id="PRO_5009750684" evidence="2">
    <location>
        <begin position="25"/>
        <end position="128"/>
    </location>
</feature>
<dbReference type="EMBL" id="FMVN01000011">
    <property type="protein sequence ID" value="SCY60463.1"/>
    <property type="molecule type" value="Genomic_DNA"/>
</dbReference>
<name>A0A098GBU5_LEGMI</name>
<evidence type="ECO:0000256" key="2">
    <source>
        <dbReference type="SAM" id="SignalP"/>
    </source>
</evidence>
<protein>
    <submittedName>
        <fullName evidence="3">Uncharacterized protein</fullName>
    </submittedName>
</protein>
<dbReference type="Proteomes" id="UP000182998">
    <property type="component" value="Unassembled WGS sequence"/>
</dbReference>
<keyword evidence="6" id="KW-1185">Reference proteome</keyword>
<reference evidence="5" key="2">
    <citation type="submission" date="2014-09" db="EMBL/GenBank/DDBJ databases">
        <authorList>
            <person name="Gomez-Valero L."/>
        </authorList>
    </citation>
    <scope>NUCLEOTIDE SEQUENCE [LARGE SCALE GENOMIC DNA]</scope>
    <source>
        <strain evidence="5">ATCC33218</strain>
    </source>
</reference>
<evidence type="ECO:0000256" key="1">
    <source>
        <dbReference type="SAM" id="MobiDB-lite"/>
    </source>
</evidence>
<proteinExistence type="predicted"/>
<evidence type="ECO:0000313" key="4">
    <source>
        <dbReference type="EMBL" id="SCY60463.1"/>
    </source>
</evidence>
<reference evidence="4 6" key="3">
    <citation type="submission" date="2016-10" db="EMBL/GenBank/DDBJ databases">
        <authorList>
            <person name="Varghese N."/>
            <person name="Submissions S."/>
        </authorList>
    </citation>
    <scope>NUCLEOTIDE SEQUENCE [LARGE SCALE GENOMIC DNA]</scope>
    <source>
        <strain evidence="4 6">ATCC 33218</strain>
    </source>
</reference>
<reference evidence="3" key="1">
    <citation type="submission" date="2014-09" db="EMBL/GenBank/DDBJ databases">
        <authorList>
            <person name="GOMEZ-VALERO Laura"/>
        </authorList>
    </citation>
    <scope>NUCLEOTIDE SEQUENCE</scope>
    <source>
        <strain evidence="3">ATCC33218</strain>
    </source>
</reference>
<organism evidence="3 5">
    <name type="scientific">Legionella micdadei</name>
    <name type="common">Tatlockia micdadei</name>
    <dbReference type="NCBI Taxonomy" id="451"/>
    <lineage>
        <taxon>Bacteria</taxon>
        <taxon>Pseudomonadati</taxon>
        <taxon>Pseudomonadota</taxon>
        <taxon>Gammaproteobacteria</taxon>
        <taxon>Legionellales</taxon>
        <taxon>Legionellaceae</taxon>
        <taxon>Legionella</taxon>
    </lineage>
</organism>
<feature type="region of interest" description="Disordered" evidence="1">
    <location>
        <begin position="109"/>
        <end position="128"/>
    </location>
</feature>
<feature type="signal peptide" evidence="2">
    <location>
        <begin position="1"/>
        <end position="24"/>
    </location>
</feature>
<gene>
    <name evidence="3" type="ORF">LMI_0639</name>
    <name evidence="4" type="ORF">SAMN02982997_02206</name>
</gene>
<dbReference type="Proteomes" id="UP000032414">
    <property type="component" value="Chromosome I"/>
</dbReference>
<dbReference type="PATRIC" id="fig|451.8.peg.2347"/>